<organism evidence="1 2">
    <name type="scientific">Archangium minus</name>
    <dbReference type="NCBI Taxonomy" id="83450"/>
    <lineage>
        <taxon>Bacteria</taxon>
        <taxon>Pseudomonadati</taxon>
        <taxon>Myxococcota</taxon>
        <taxon>Myxococcia</taxon>
        <taxon>Myxococcales</taxon>
        <taxon>Cystobacterineae</taxon>
        <taxon>Archangiaceae</taxon>
        <taxon>Archangium</taxon>
    </lineage>
</organism>
<evidence type="ECO:0000313" key="2">
    <source>
        <dbReference type="Proteomes" id="UP001611383"/>
    </source>
</evidence>
<accession>A0ABY9X5C1</accession>
<name>A0ABY9X5C1_9BACT</name>
<dbReference type="RefSeq" id="WP_395809684.1">
    <property type="nucleotide sequence ID" value="NZ_CP043494.1"/>
</dbReference>
<reference evidence="1 2" key="1">
    <citation type="submission" date="2019-08" db="EMBL/GenBank/DDBJ databases">
        <title>Archangium and Cystobacter genomes.</title>
        <authorList>
            <person name="Chen I.-C.K."/>
            <person name="Wielgoss S."/>
        </authorList>
    </citation>
    <scope>NUCLEOTIDE SEQUENCE [LARGE SCALE GENOMIC DNA]</scope>
    <source>
        <strain evidence="1 2">Cbm 6</strain>
    </source>
</reference>
<proteinExistence type="predicted"/>
<sequence length="278" mass="31054">MSIQLERLKVHGVRSLRDVVLWLRPLDVILDPQVGKAMHCLTLILLLLSPVAFASGPELSLEADTRLGKLRIKDLELDEEEGPGVVRVVLLNGEEIHRREHTHLEIVKVFHVKDDEVVLLSENPGGAGTNDSHFFIQLRKGAAPVVSKTFDSQKGEVSTKQNGDSIEVDLGYHEGKRQVLVYQNGKQTLREISPKGKQAADEGDCKHLYGDVYEAFVREGHCDLAPEDVGGMSTVRVYNELGHDPRLDLKSLDDLARRSCEERKAMKYSEFRKKVCGG</sequence>
<protein>
    <recommendedName>
        <fullName evidence="3">Lipoprotein</fullName>
    </recommendedName>
</protein>
<keyword evidence="2" id="KW-1185">Reference proteome</keyword>
<dbReference type="Proteomes" id="UP001611383">
    <property type="component" value="Chromosome"/>
</dbReference>
<dbReference type="EMBL" id="CP043494">
    <property type="protein sequence ID" value="WNG50519.1"/>
    <property type="molecule type" value="Genomic_DNA"/>
</dbReference>
<gene>
    <name evidence="1" type="ORF">F0U60_45090</name>
</gene>
<evidence type="ECO:0008006" key="3">
    <source>
        <dbReference type="Google" id="ProtNLM"/>
    </source>
</evidence>
<evidence type="ECO:0000313" key="1">
    <source>
        <dbReference type="EMBL" id="WNG50519.1"/>
    </source>
</evidence>